<dbReference type="PANTHER" id="PTHR48094">
    <property type="entry name" value="PROTEIN/NUCLEIC ACID DEGLYCASE DJ-1-RELATED"/>
    <property type="match status" value="1"/>
</dbReference>
<dbReference type="SUPFAM" id="SSF52317">
    <property type="entry name" value="Class I glutamine amidotransferase-like"/>
    <property type="match status" value="1"/>
</dbReference>
<dbReference type="CDD" id="cd03135">
    <property type="entry name" value="GATase1_DJ-1"/>
    <property type="match status" value="1"/>
</dbReference>
<organism evidence="3 4">
    <name type="scientific">Dissulfurirhabdus thermomarina</name>
    <dbReference type="NCBI Taxonomy" id="1765737"/>
    <lineage>
        <taxon>Bacteria</taxon>
        <taxon>Deltaproteobacteria</taxon>
        <taxon>Dissulfurirhabdaceae</taxon>
        <taxon>Dissulfurirhabdus</taxon>
    </lineage>
</organism>
<evidence type="ECO:0000259" key="2">
    <source>
        <dbReference type="Pfam" id="PF01965"/>
    </source>
</evidence>
<dbReference type="GO" id="GO:0005737">
    <property type="term" value="C:cytoplasm"/>
    <property type="evidence" value="ECO:0007669"/>
    <property type="project" value="TreeGrafter"/>
</dbReference>
<evidence type="ECO:0000256" key="1">
    <source>
        <dbReference type="ARBA" id="ARBA00022737"/>
    </source>
</evidence>
<dbReference type="AlphaFoldDB" id="A0A6N9TPN3"/>
<sequence length="186" mass="20059">METTKKRVLLLLAQGFEELEAVTVIDILRRAGVEVVAAGLEPGPVTSARGVVLVPDAALDEVLDRDFDLVVLPGGLEGTDRLAADPRVAELLRRRIHENRPVGAICAAPTVLERHGLAGGRRLTCHPVSRSGIRTGRLVDERVVQDGTVITSQGPGTAMEFAMKLVEYLCGREKVEEVNRGVLARL</sequence>
<dbReference type="FunFam" id="3.40.50.880:FF:000015">
    <property type="entry name" value="Protein DJ-1 homolog C"/>
    <property type="match status" value="1"/>
</dbReference>
<gene>
    <name evidence="3" type="ORF">G3N55_06030</name>
</gene>
<name>A0A6N9TPN3_DISTH</name>
<dbReference type="InterPro" id="IPR050325">
    <property type="entry name" value="Prot/Nucl_acid_deglycase"/>
</dbReference>
<feature type="domain" description="DJ-1/PfpI" evidence="2">
    <location>
        <begin position="6"/>
        <end position="167"/>
    </location>
</feature>
<keyword evidence="4" id="KW-1185">Reference proteome</keyword>
<dbReference type="Pfam" id="PF01965">
    <property type="entry name" value="DJ-1_PfpI"/>
    <property type="match status" value="1"/>
</dbReference>
<dbReference type="InterPro" id="IPR029062">
    <property type="entry name" value="Class_I_gatase-like"/>
</dbReference>
<evidence type="ECO:0000313" key="3">
    <source>
        <dbReference type="EMBL" id="NDY42400.1"/>
    </source>
</evidence>
<dbReference type="InterPro" id="IPR002818">
    <property type="entry name" value="DJ-1/PfpI"/>
</dbReference>
<accession>A0A6N9TPN3</accession>
<dbReference type="InterPro" id="IPR006287">
    <property type="entry name" value="DJ-1"/>
</dbReference>
<dbReference type="Proteomes" id="UP000469346">
    <property type="component" value="Unassembled WGS sequence"/>
</dbReference>
<dbReference type="PANTHER" id="PTHR48094:SF12">
    <property type="entry name" value="PARKINSON DISEASE PROTEIN 7 HOMOLOG"/>
    <property type="match status" value="1"/>
</dbReference>
<evidence type="ECO:0000313" key="4">
    <source>
        <dbReference type="Proteomes" id="UP000469346"/>
    </source>
</evidence>
<protein>
    <submittedName>
        <fullName evidence="3">DJ-1/PfpI family protein</fullName>
    </submittedName>
</protein>
<keyword evidence="1" id="KW-0677">Repeat</keyword>
<reference evidence="3 4" key="1">
    <citation type="submission" date="2020-02" db="EMBL/GenBank/DDBJ databases">
        <title>Comparative genomics of sulfur disproportionating microorganisms.</title>
        <authorList>
            <person name="Ward L.M."/>
            <person name="Bertran E."/>
            <person name="Johnston D.T."/>
        </authorList>
    </citation>
    <scope>NUCLEOTIDE SEQUENCE [LARGE SCALE GENOMIC DNA]</scope>
    <source>
        <strain evidence="3 4">DSM 100025</strain>
    </source>
</reference>
<dbReference type="Gene3D" id="3.40.50.880">
    <property type="match status" value="1"/>
</dbReference>
<dbReference type="RefSeq" id="WP_163298540.1">
    <property type="nucleotide sequence ID" value="NZ_JAAGRR010000053.1"/>
</dbReference>
<dbReference type="NCBIfam" id="TIGR01383">
    <property type="entry name" value="not_thiJ"/>
    <property type="match status" value="1"/>
</dbReference>
<dbReference type="EMBL" id="JAAGRR010000053">
    <property type="protein sequence ID" value="NDY42400.1"/>
    <property type="molecule type" value="Genomic_DNA"/>
</dbReference>
<proteinExistence type="predicted"/>
<comment type="caution">
    <text evidence="3">The sequence shown here is derived from an EMBL/GenBank/DDBJ whole genome shotgun (WGS) entry which is preliminary data.</text>
</comment>